<dbReference type="EMBL" id="CP113797">
    <property type="protein sequence ID" value="WAL59040.1"/>
    <property type="molecule type" value="Genomic_DNA"/>
</dbReference>
<dbReference type="AlphaFoldDB" id="A0A9E8ZD37"/>
<name>A0A9E8ZD37_9CYAN</name>
<proteinExistence type="predicted"/>
<dbReference type="Proteomes" id="UP001163152">
    <property type="component" value="Chromosome"/>
</dbReference>
<evidence type="ECO:0000313" key="2">
    <source>
        <dbReference type="Proteomes" id="UP001163152"/>
    </source>
</evidence>
<keyword evidence="2" id="KW-1185">Reference proteome</keyword>
<evidence type="ECO:0000313" key="1">
    <source>
        <dbReference type="EMBL" id="WAL59040.1"/>
    </source>
</evidence>
<sequence>MIRYFPSDQISGHETSDLINDVLLSQQGETIAQALLAQGYAVQKLDDQFAWGVSQTNEEWWMLLTFIPRPVAQWRLLPAVQDRQQTKLYSIIEQAIGGKRPKPMR</sequence>
<reference evidence="1" key="1">
    <citation type="submission" date="2022-12" db="EMBL/GenBank/DDBJ databases">
        <title>Polyphasic identification of a Novel Hot-Spring Cyanobacterium Ocullathermofonsia sinensis gen nov. sp. nov. and Genomic Insights on its Adaptations to the Thermal Habitat.</title>
        <authorList>
            <person name="Daroch M."/>
            <person name="Tang J."/>
            <person name="Jiang Y."/>
        </authorList>
    </citation>
    <scope>NUCLEOTIDE SEQUENCE</scope>
    <source>
        <strain evidence="1">PKUAC-SCTA174</strain>
    </source>
</reference>
<organism evidence="1 2">
    <name type="scientific">Thermocoleostomius sinensis A174</name>
    <dbReference type="NCBI Taxonomy" id="2016057"/>
    <lineage>
        <taxon>Bacteria</taxon>
        <taxon>Bacillati</taxon>
        <taxon>Cyanobacteriota</taxon>
        <taxon>Cyanophyceae</taxon>
        <taxon>Oculatellales</taxon>
        <taxon>Oculatellaceae</taxon>
        <taxon>Thermocoleostomius</taxon>
    </lineage>
</organism>
<accession>A0A9E8ZD37</accession>
<dbReference type="KEGG" id="tsin:OXH18_17920"/>
<protein>
    <submittedName>
        <fullName evidence="1">Uncharacterized protein</fullName>
    </submittedName>
</protein>
<gene>
    <name evidence="1" type="ORF">OXH18_17920</name>
</gene>
<dbReference type="RefSeq" id="WP_268608579.1">
    <property type="nucleotide sequence ID" value="NZ_CP113797.1"/>
</dbReference>